<dbReference type="EMBL" id="LVVM01000790">
    <property type="protein sequence ID" value="OJA19925.1"/>
    <property type="molecule type" value="Genomic_DNA"/>
</dbReference>
<dbReference type="InterPro" id="IPR036047">
    <property type="entry name" value="F-box-like_dom_sf"/>
</dbReference>
<reference evidence="2 3" key="1">
    <citation type="submission" date="2016-03" db="EMBL/GenBank/DDBJ databases">
        <title>Comparative genomics of the ectomycorrhizal sister species Rhizopogon vinicolor and Rhizopogon vesiculosus (Basidiomycota: Boletales) reveals a divergence of the mating type B locus.</title>
        <authorList>
            <person name="Mujic A.B."/>
            <person name="Kuo A."/>
            <person name="Tritt A."/>
            <person name="Lipzen A."/>
            <person name="Chen C."/>
            <person name="Johnson J."/>
            <person name="Sharma A."/>
            <person name="Barry K."/>
            <person name="Grigoriev I.V."/>
            <person name="Spatafora J.W."/>
        </authorList>
    </citation>
    <scope>NUCLEOTIDE SEQUENCE [LARGE SCALE GENOMIC DNA]</scope>
    <source>
        <strain evidence="2 3">AM-OR11-056</strain>
    </source>
</reference>
<dbReference type="SUPFAM" id="SSF81383">
    <property type="entry name" value="F-box domain"/>
    <property type="match status" value="1"/>
</dbReference>
<dbReference type="CDD" id="cd09917">
    <property type="entry name" value="F-box_SF"/>
    <property type="match status" value="1"/>
</dbReference>
<protein>
    <recommendedName>
        <fullName evidence="1">F-box domain-containing protein</fullName>
    </recommendedName>
</protein>
<evidence type="ECO:0000313" key="3">
    <source>
        <dbReference type="Proteomes" id="UP000183567"/>
    </source>
</evidence>
<dbReference type="InterPro" id="IPR032675">
    <property type="entry name" value="LRR_dom_sf"/>
</dbReference>
<proteinExistence type="predicted"/>
<organism evidence="2 3">
    <name type="scientific">Rhizopogon vesiculosus</name>
    <dbReference type="NCBI Taxonomy" id="180088"/>
    <lineage>
        <taxon>Eukaryota</taxon>
        <taxon>Fungi</taxon>
        <taxon>Dikarya</taxon>
        <taxon>Basidiomycota</taxon>
        <taxon>Agaricomycotina</taxon>
        <taxon>Agaricomycetes</taxon>
        <taxon>Agaricomycetidae</taxon>
        <taxon>Boletales</taxon>
        <taxon>Suillineae</taxon>
        <taxon>Rhizopogonaceae</taxon>
        <taxon>Rhizopogon</taxon>
    </lineage>
</organism>
<gene>
    <name evidence="2" type="ORF">AZE42_03759</name>
</gene>
<dbReference type="Gene3D" id="3.80.10.10">
    <property type="entry name" value="Ribonuclease Inhibitor"/>
    <property type="match status" value="1"/>
</dbReference>
<dbReference type="Pfam" id="PF00646">
    <property type="entry name" value="F-box"/>
    <property type="match status" value="1"/>
</dbReference>
<dbReference type="InterPro" id="IPR001810">
    <property type="entry name" value="F-box_dom"/>
</dbReference>
<name>A0A1J8QG74_9AGAM</name>
<accession>A0A1J8QG74</accession>
<dbReference type="AlphaFoldDB" id="A0A1J8QG74"/>
<evidence type="ECO:0000313" key="2">
    <source>
        <dbReference type="EMBL" id="OJA19925.1"/>
    </source>
</evidence>
<evidence type="ECO:0000259" key="1">
    <source>
        <dbReference type="PROSITE" id="PS50181"/>
    </source>
</evidence>
<dbReference type="PROSITE" id="PS50181">
    <property type="entry name" value="FBOX"/>
    <property type="match status" value="1"/>
</dbReference>
<sequence>MHITTARMHCLSDLPSELLCHISRNLRNEELLVLCQVSKQLHFAALTVYFDRFKGAVYAPTNAPAIICQPSLHALRGLLLALWVKKCHSVCCTLTNYKQFLYFIRFMSKLEPFRKLHLCFAHGMEPETRKIIYVLIDLMLIIKHKGCEDMLITGGHTERAWVPGVIDLTRALRLESVVSTVDTVGRFFRRLFRRHKRDETYWITVTPSLTTLKTVTVSTDYFFTSYMSTWTIRTLNDSSITSLTLDLRFGNVPKWTHILSLLRLRHLREFVISCDSLSLQCLTQFLRRHNGITSLTTKGLLLGDDETYDKSALTITALPKLQRLAGLPNDIRHILRLKPSFKALQYVTISDPDADGYITSLNDCLDAMAARDKSYVTSIAIKTEHTSWLLSQSNGDSERSIPHVSSLAIVWTGQRDELPPPSFTAALGGWVALFPDLEHLHWGVKRDLEGSQAERNIATTIIKHCPRLKTLELLRDPHVPNRQPPAVDVWRRDDPLAIQQLAWSQNIQRSVASCSCYEQKSKLAGAK</sequence>
<dbReference type="Proteomes" id="UP000183567">
    <property type="component" value="Unassembled WGS sequence"/>
</dbReference>
<comment type="caution">
    <text evidence="2">The sequence shown here is derived from an EMBL/GenBank/DDBJ whole genome shotgun (WGS) entry which is preliminary data.</text>
</comment>
<feature type="domain" description="F-box" evidence="1">
    <location>
        <begin position="8"/>
        <end position="53"/>
    </location>
</feature>
<keyword evidence="3" id="KW-1185">Reference proteome</keyword>
<dbReference type="OrthoDB" id="2635672at2759"/>